<dbReference type="Proteomes" id="UP000031575">
    <property type="component" value="Unassembled WGS sequence"/>
</dbReference>
<evidence type="ECO:0000313" key="2">
    <source>
        <dbReference type="Proteomes" id="UP000031575"/>
    </source>
</evidence>
<keyword evidence="2" id="KW-1185">Reference proteome</keyword>
<sequence length="71" mass="7429">MAIEGAQGPLLGGKYGNLDMSARDIAKDLRASPDRFDSESLVSYELARCSSTGCGDDLLLASTAKQCAETS</sequence>
<dbReference type="VEuPathDB" id="FungiDB:SPBR_06262"/>
<organism evidence="1 2">
    <name type="scientific">Sporothrix brasiliensis 5110</name>
    <dbReference type="NCBI Taxonomy" id="1398154"/>
    <lineage>
        <taxon>Eukaryota</taxon>
        <taxon>Fungi</taxon>
        <taxon>Dikarya</taxon>
        <taxon>Ascomycota</taxon>
        <taxon>Pezizomycotina</taxon>
        <taxon>Sordariomycetes</taxon>
        <taxon>Sordariomycetidae</taxon>
        <taxon>Ophiostomatales</taxon>
        <taxon>Ophiostomataceae</taxon>
        <taxon>Sporothrix</taxon>
    </lineage>
</organism>
<dbReference type="RefSeq" id="XP_040622487.1">
    <property type="nucleotide sequence ID" value="XM_040764524.1"/>
</dbReference>
<reference evidence="1 2" key="1">
    <citation type="journal article" date="2014" name="BMC Genomics">
        <title>Comparative genomics of the major fungal agents of human and animal Sporotrichosis: Sporothrix schenckii and Sporothrix brasiliensis.</title>
        <authorList>
            <person name="Teixeira M.M."/>
            <person name="de Almeida L.G."/>
            <person name="Kubitschek-Barreira P."/>
            <person name="Alves F.L."/>
            <person name="Kioshima E.S."/>
            <person name="Abadio A.K."/>
            <person name="Fernandes L."/>
            <person name="Derengowski L.S."/>
            <person name="Ferreira K.S."/>
            <person name="Souza R.C."/>
            <person name="Ruiz J.C."/>
            <person name="de Andrade N.C."/>
            <person name="Paes H.C."/>
            <person name="Nicola A.M."/>
            <person name="Albuquerque P."/>
            <person name="Gerber A.L."/>
            <person name="Martins V.P."/>
            <person name="Peconick L.D."/>
            <person name="Neto A.V."/>
            <person name="Chaucanez C.B."/>
            <person name="Silva P.A."/>
            <person name="Cunha O.L."/>
            <person name="de Oliveira F.F."/>
            <person name="dos Santos T.C."/>
            <person name="Barros A.L."/>
            <person name="Soares M.A."/>
            <person name="de Oliveira L.M."/>
            <person name="Marini M.M."/>
            <person name="Villalobos-Duno H."/>
            <person name="Cunha M.M."/>
            <person name="de Hoog S."/>
            <person name="da Silveira J.F."/>
            <person name="Henrissat B."/>
            <person name="Nino-Vega G.A."/>
            <person name="Cisalpino P.S."/>
            <person name="Mora-Montes H.M."/>
            <person name="Almeida S.R."/>
            <person name="Stajich J.E."/>
            <person name="Lopes-Bezerra L.M."/>
            <person name="Vasconcelos A.T."/>
            <person name="Felipe M.S."/>
        </authorList>
    </citation>
    <scope>NUCLEOTIDE SEQUENCE [LARGE SCALE GENOMIC DNA]</scope>
    <source>
        <strain evidence="1 2">5110</strain>
    </source>
</reference>
<gene>
    <name evidence="1" type="ORF">SPBR_06262</name>
</gene>
<dbReference type="EMBL" id="AWTV01000004">
    <property type="protein sequence ID" value="KIH94477.1"/>
    <property type="molecule type" value="Genomic_DNA"/>
</dbReference>
<dbReference type="HOGENOM" id="CLU_2741695_0_0_1"/>
<protein>
    <submittedName>
        <fullName evidence="1">Uncharacterized protein</fullName>
    </submittedName>
</protein>
<dbReference type="GeneID" id="63679445"/>
<proteinExistence type="predicted"/>
<accession>A0A0C2JC39</accession>
<comment type="caution">
    <text evidence="1">The sequence shown here is derived from an EMBL/GenBank/DDBJ whole genome shotgun (WGS) entry which is preliminary data.</text>
</comment>
<evidence type="ECO:0000313" key="1">
    <source>
        <dbReference type="EMBL" id="KIH94477.1"/>
    </source>
</evidence>
<name>A0A0C2JC39_9PEZI</name>
<dbReference type="AlphaFoldDB" id="A0A0C2JC39"/>